<dbReference type="PANTHER" id="PTHR46233">
    <property type="entry name" value="HYDROXYACYLGLUTATHIONE HYDROLASE GLOC"/>
    <property type="match status" value="1"/>
</dbReference>
<name>A0A7X3BVM0_9FIRM</name>
<sequence>MKVLKMEVGMLGTNCYIAVNEATGHGVVVDPGGDGDRIVAAIKKEGITIDAIFVTHGHSDHIMGLDEVRKATGARVYISEEDAEMLTKATSNLSAYMGMDAAFAPADKIFKDGETVTEAGLDFKVLATPGHTRGGVCLVCGDVVFCGDTVFAESIGRTDLPGGSYKQILNSIKDKILVLPDETKLLPGHGPATTVGWERRRNPFLQ</sequence>
<evidence type="ECO:0000259" key="5">
    <source>
        <dbReference type="SMART" id="SM00849"/>
    </source>
</evidence>
<comment type="cofactor">
    <cofactor evidence="1">
        <name>Zn(2+)</name>
        <dbReference type="ChEBI" id="CHEBI:29105"/>
    </cofactor>
</comment>
<dbReference type="GO" id="GO:0046872">
    <property type="term" value="F:metal ion binding"/>
    <property type="evidence" value="ECO:0007669"/>
    <property type="project" value="UniProtKB-KW"/>
</dbReference>
<evidence type="ECO:0000256" key="1">
    <source>
        <dbReference type="ARBA" id="ARBA00001947"/>
    </source>
</evidence>
<dbReference type="RefSeq" id="WP_155163975.1">
    <property type="nucleotide sequence ID" value="NZ_AP025560.1"/>
</dbReference>
<reference evidence="8 9" key="1">
    <citation type="journal article" date="2019" name="Nat. Med.">
        <title>A library of human gut bacterial isolates paired with longitudinal multiomics data enables mechanistic microbiome research.</title>
        <authorList>
            <person name="Poyet M."/>
            <person name="Groussin M."/>
            <person name="Gibbons S.M."/>
            <person name="Avila-Pacheco J."/>
            <person name="Jiang X."/>
            <person name="Kearney S.M."/>
            <person name="Perrotta A.R."/>
            <person name="Berdy B."/>
            <person name="Zhao S."/>
            <person name="Lieberman T.D."/>
            <person name="Swanson P.K."/>
            <person name="Smith M."/>
            <person name="Roesemann S."/>
            <person name="Alexander J.E."/>
            <person name="Rich S.A."/>
            <person name="Livny J."/>
            <person name="Vlamakis H."/>
            <person name="Clish C."/>
            <person name="Bullock K."/>
            <person name="Deik A."/>
            <person name="Scott J."/>
            <person name="Pierce K.A."/>
            <person name="Xavier R.J."/>
            <person name="Alm E.J."/>
        </authorList>
    </citation>
    <scope>NUCLEOTIDE SEQUENCE [LARGE SCALE GENOMIC DNA]</scope>
    <source>
        <strain evidence="6 9">BIOML-A13</strain>
        <strain evidence="7 8">BIOML-A3</strain>
    </source>
</reference>
<evidence type="ECO:0000313" key="7">
    <source>
        <dbReference type="EMBL" id="MTU04025.1"/>
    </source>
</evidence>
<organism evidence="6 9">
    <name type="scientific">Phascolarctobacterium faecium</name>
    <dbReference type="NCBI Taxonomy" id="33025"/>
    <lineage>
        <taxon>Bacteria</taxon>
        <taxon>Bacillati</taxon>
        <taxon>Bacillota</taxon>
        <taxon>Negativicutes</taxon>
        <taxon>Acidaminococcales</taxon>
        <taxon>Acidaminococcaceae</taxon>
        <taxon>Phascolarctobacterium</taxon>
    </lineage>
</organism>
<dbReference type="Gene3D" id="3.60.15.10">
    <property type="entry name" value="Ribonuclease Z/Hydroxyacylglutathione hydrolase-like"/>
    <property type="match status" value="1"/>
</dbReference>
<comment type="caution">
    <text evidence="6">The sequence shown here is derived from an EMBL/GenBank/DDBJ whole genome shotgun (WGS) entry which is preliminary data.</text>
</comment>
<dbReference type="CDD" id="cd06262">
    <property type="entry name" value="metallo-hydrolase-like_MBL-fold"/>
    <property type="match status" value="1"/>
</dbReference>
<dbReference type="InterPro" id="IPR001279">
    <property type="entry name" value="Metallo-B-lactamas"/>
</dbReference>
<proteinExistence type="predicted"/>
<dbReference type="InterPro" id="IPR051453">
    <property type="entry name" value="MBL_Glyoxalase_II"/>
</dbReference>
<dbReference type="AlphaFoldDB" id="A0A7X3BVM0"/>
<keyword evidence="4" id="KW-0862">Zinc</keyword>
<dbReference type="Pfam" id="PF00753">
    <property type="entry name" value="Lactamase_B"/>
    <property type="match status" value="1"/>
</dbReference>
<dbReference type="SMART" id="SM00849">
    <property type="entry name" value="Lactamase_B"/>
    <property type="match status" value="1"/>
</dbReference>
<dbReference type="InterPro" id="IPR036866">
    <property type="entry name" value="RibonucZ/Hydroxyglut_hydro"/>
</dbReference>
<gene>
    <name evidence="6" type="ORF">GMD11_06785</name>
    <name evidence="7" type="ORF">GMD18_06430</name>
</gene>
<feature type="domain" description="Metallo-beta-lactamase" evidence="5">
    <location>
        <begin position="12"/>
        <end position="189"/>
    </location>
</feature>
<protein>
    <submittedName>
        <fullName evidence="6">MBL fold metallo-hydrolase</fullName>
    </submittedName>
</protein>
<evidence type="ECO:0000313" key="8">
    <source>
        <dbReference type="Proteomes" id="UP000443070"/>
    </source>
</evidence>
<evidence type="ECO:0000313" key="9">
    <source>
        <dbReference type="Proteomes" id="UP000484547"/>
    </source>
</evidence>
<evidence type="ECO:0000256" key="2">
    <source>
        <dbReference type="ARBA" id="ARBA00022723"/>
    </source>
</evidence>
<keyword evidence="8" id="KW-1185">Reference proteome</keyword>
<keyword evidence="2" id="KW-0479">Metal-binding</keyword>
<keyword evidence="3 6" id="KW-0378">Hydrolase</keyword>
<dbReference type="GO" id="GO:0016787">
    <property type="term" value="F:hydrolase activity"/>
    <property type="evidence" value="ECO:0007669"/>
    <property type="project" value="UniProtKB-KW"/>
</dbReference>
<dbReference type="EMBL" id="WNBM01000003">
    <property type="protein sequence ID" value="MTT75963.1"/>
    <property type="molecule type" value="Genomic_DNA"/>
</dbReference>
<evidence type="ECO:0000313" key="6">
    <source>
        <dbReference type="EMBL" id="MTT75963.1"/>
    </source>
</evidence>
<dbReference type="EMBL" id="WNBW01000003">
    <property type="protein sequence ID" value="MTU04025.1"/>
    <property type="molecule type" value="Genomic_DNA"/>
</dbReference>
<dbReference type="PANTHER" id="PTHR46233:SF3">
    <property type="entry name" value="HYDROXYACYLGLUTATHIONE HYDROLASE GLOC"/>
    <property type="match status" value="1"/>
</dbReference>
<dbReference type="Proteomes" id="UP000443070">
    <property type="component" value="Unassembled WGS sequence"/>
</dbReference>
<dbReference type="OrthoDB" id="9802248at2"/>
<dbReference type="SUPFAM" id="SSF56281">
    <property type="entry name" value="Metallo-hydrolase/oxidoreductase"/>
    <property type="match status" value="1"/>
</dbReference>
<evidence type="ECO:0000256" key="4">
    <source>
        <dbReference type="ARBA" id="ARBA00022833"/>
    </source>
</evidence>
<evidence type="ECO:0000256" key="3">
    <source>
        <dbReference type="ARBA" id="ARBA00022801"/>
    </source>
</evidence>
<accession>A0A7X3BVM0</accession>
<dbReference type="Proteomes" id="UP000484547">
    <property type="component" value="Unassembled WGS sequence"/>
</dbReference>